<organism evidence="2 3">
    <name type="scientific">Trametes pubescens</name>
    <name type="common">White-rot fungus</name>
    <dbReference type="NCBI Taxonomy" id="154538"/>
    <lineage>
        <taxon>Eukaryota</taxon>
        <taxon>Fungi</taxon>
        <taxon>Dikarya</taxon>
        <taxon>Basidiomycota</taxon>
        <taxon>Agaricomycotina</taxon>
        <taxon>Agaricomycetes</taxon>
        <taxon>Polyporales</taxon>
        <taxon>Polyporaceae</taxon>
        <taxon>Trametes</taxon>
    </lineage>
</organism>
<feature type="region of interest" description="Disordered" evidence="1">
    <location>
        <begin position="1"/>
        <end position="35"/>
    </location>
</feature>
<protein>
    <submittedName>
        <fullName evidence="2">Uncharacterized protein</fullName>
    </submittedName>
</protein>
<comment type="caution">
    <text evidence="2">The sequence shown here is derived from an EMBL/GenBank/DDBJ whole genome shotgun (WGS) entry which is preliminary data.</text>
</comment>
<feature type="compositionally biased region" description="Polar residues" evidence="1">
    <location>
        <begin position="19"/>
        <end position="35"/>
    </location>
</feature>
<evidence type="ECO:0000313" key="3">
    <source>
        <dbReference type="Proteomes" id="UP000184267"/>
    </source>
</evidence>
<dbReference type="AlphaFoldDB" id="A0A1M2VC96"/>
<reference evidence="2 3" key="1">
    <citation type="submission" date="2016-10" db="EMBL/GenBank/DDBJ databases">
        <title>Genome sequence of the basidiomycete white-rot fungus Trametes pubescens.</title>
        <authorList>
            <person name="Makela M.R."/>
            <person name="Granchi Z."/>
            <person name="Peng M."/>
            <person name="De Vries R.P."/>
            <person name="Grigoriev I."/>
            <person name="Riley R."/>
            <person name="Hilden K."/>
        </authorList>
    </citation>
    <scope>NUCLEOTIDE SEQUENCE [LARGE SCALE GENOMIC DNA]</scope>
    <source>
        <strain evidence="2 3">FBCC735</strain>
    </source>
</reference>
<sequence length="86" mass="9456">MTQSASSLTVLIPSRDAQKSPNRNSALSEDSIPLPSSTYLDHNVEEPVDWVDVWNQPRASSELMRHADTSDTSLPVDHDLHIGSAM</sequence>
<dbReference type="Proteomes" id="UP000184267">
    <property type="component" value="Unassembled WGS sequence"/>
</dbReference>
<evidence type="ECO:0000256" key="1">
    <source>
        <dbReference type="SAM" id="MobiDB-lite"/>
    </source>
</evidence>
<keyword evidence="3" id="KW-1185">Reference proteome</keyword>
<dbReference type="EMBL" id="MNAD01001480">
    <property type="protein sequence ID" value="OJT05175.1"/>
    <property type="molecule type" value="Genomic_DNA"/>
</dbReference>
<name>A0A1M2VC96_TRAPU</name>
<proteinExistence type="predicted"/>
<feature type="region of interest" description="Disordered" evidence="1">
    <location>
        <begin position="64"/>
        <end position="86"/>
    </location>
</feature>
<dbReference type="OrthoDB" id="2757997at2759"/>
<evidence type="ECO:0000313" key="2">
    <source>
        <dbReference type="EMBL" id="OJT05175.1"/>
    </source>
</evidence>
<gene>
    <name evidence="2" type="ORF">TRAPUB_4000</name>
</gene>
<accession>A0A1M2VC96</accession>
<feature type="compositionally biased region" description="Basic and acidic residues" evidence="1">
    <location>
        <begin position="76"/>
        <end position="86"/>
    </location>
</feature>